<dbReference type="Gene3D" id="2.40.160.20">
    <property type="match status" value="1"/>
</dbReference>
<dbReference type="Proteomes" id="UP000238322">
    <property type="component" value="Unassembled WGS sequence"/>
</dbReference>
<dbReference type="EMBL" id="PUHY01000015">
    <property type="protein sequence ID" value="PQO29689.1"/>
    <property type="molecule type" value="Genomic_DNA"/>
</dbReference>
<organism evidence="4 5">
    <name type="scientific">Blastopirellula marina</name>
    <dbReference type="NCBI Taxonomy" id="124"/>
    <lineage>
        <taxon>Bacteria</taxon>
        <taxon>Pseudomonadati</taxon>
        <taxon>Planctomycetota</taxon>
        <taxon>Planctomycetia</taxon>
        <taxon>Pirellulales</taxon>
        <taxon>Pirellulaceae</taxon>
        <taxon>Blastopirellula</taxon>
    </lineage>
</organism>
<dbReference type="InterPro" id="IPR027385">
    <property type="entry name" value="Beta-barrel_OMP"/>
</dbReference>
<accession>A0A2S8FC18</accession>
<dbReference type="SUPFAM" id="SSF56925">
    <property type="entry name" value="OMPA-like"/>
    <property type="match status" value="1"/>
</dbReference>
<dbReference type="Pfam" id="PF13505">
    <property type="entry name" value="OMP_b-brl"/>
    <property type="match status" value="1"/>
</dbReference>
<evidence type="ECO:0000313" key="5">
    <source>
        <dbReference type="Proteomes" id="UP000238322"/>
    </source>
</evidence>
<feature type="domain" description="Outer membrane protein beta-barrel" evidence="3">
    <location>
        <begin position="143"/>
        <end position="275"/>
    </location>
</feature>
<feature type="chain" id="PRO_5015467142" description="Outer membrane protein beta-barrel domain-containing protein" evidence="2">
    <location>
        <begin position="28"/>
        <end position="284"/>
    </location>
</feature>
<evidence type="ECO:0000256" key="2">
    <source>
        <dbReference type="SAM" id="SignalP"/>
    </source>
</evidence>
<dbReference type="OrthoDB" id="251906at2"/>
<name>A0A2S8FC18_9BACT</name>
<evidence type="ECO:0000256" key="1">
    <source>
        <dbReference type="ARBA" id="ARBA00022729"/>
    </source>
</evidence>
<gene>
    <name evidence="4" type="ORF">C5Y83_26940</name>
</gene>
<reference evidence="4 5" key="1">
    <citation type="submission" date="2018-02" db="EMBL/GenBank/DDBJ databases">
        <title>Comparative genomes isolates from brazilian mangrove.</title>
        <authorList>
            <person name="Araujo J.E."/>
            <person name="Taketani R.G."/>
            <person name="Silva M.C.P."/>
            <person name="Loureco M.V."/>
            <person name="Andreote F.D."/>
        </authorList>
    </citation>
    <scope>NUCLEOTIDE SEQUENCE [LARGE SCALE GENOMIC DNA]</scope>
    <source>
        <strain evidence="4 5">Hex-1 MGV</strain>
    </source>
</reference>
<keyword evidence="1 2" id="KW-0732">Signal</keyword>
<dbReference type="PROSITE" id="PS51257">
    <property type="entry name" value="PROKAR_LIPOPROTEIN"/>
    <property type="match status" value="1"/>
</dbReference>
<evidence type="ECO:0000259" key="3">
    <source>
        <dbReference type="Pfam" id="PF13505"/>
    </source>
</evidence>
<dbReference type="RefSeq" id="WP_105332883.1">
    <property type="nucleotide sequence ID" value="NZ_PUHY01000015.1"/>
</dbReference>
<evidence type="ECO:0000313" key="4">
    <source>
        <dbReference type="EMBL" id="PQO29689.1"/>
    </source>
</evidence>
<comment type="caution">
    <text evidence="4">The sequence shown here is derived from an EMBL/GenBank/DDBJ whole genome shotgun (WGS) entry which is preliminary data.</text>
</comment>
<sequence>MNRPSCNWIASNLALCLVALSACLVEAQQSVPVDNQPYIEEIEPLPKDMLEAPKLEVHPERAYDTPGNSSHWFGGLHSGQFAHRFDMIHKNPDDPARYIGFGQPLIGTSWRNRPIHADVFGGAIMLQNLIPGEIEQSAAFFDGVRLGYDFDHYWGMEARFGFAEGRLVYPSNTAISGKSQLILADYSLQFYPWGDATWRPYATFGLGAAIFQYDDEFGRTRDQAQVSMPVGLGLKYFIHQRIALRFELLDNVTFGGTDAQSTSNFSVSAGFEYRFGGKNPGYFR</sequence>
<proteinExistence type="predicted"/>
<dbReference type="AlphaFoldDB" id="A0A2S8FC18"/>
<feature type="signal peptide" evidence="2">
    <location>
        <begin position="1"/>
        <end position="27"/>
    </location>
</feature>
<dbReference type="InterPro" id="IPR011250">
    <property type="entry name" value="OMP/PagP_B-barrel"/>
</dbReference>
<protein>
    <recommendedName>
        <fullName evidence="3">Outer membrane protein beta-barrel domain-containing protein</fullName>
    </recommendedName>
</protein>